<protein>
    <submittedName>
        <fullName evidence="6">Unnamed protein product</fullName>
    </submittedName>
</protein>
<dbReference type="PANTHER" id="PTHR46072:SF4">
    <property type="entry name" value="AMIDASE C550.07-RELATED"/>
    <property type="match status" value="1"/>
</dbReference>
<feature type="binding site" evidence="4">
    <location>
        <begin position="245"/>
        <end position="248"/>
    </location>
    <ligand>
        <name>substrate</name>
    </ligand>
</feature>
<dbReference type="Pfam" id="PF01425">
    <property type="entry name" value="Amidase"/>
    <property type="match status" value="1"/>
</dbReference>
<feature type="active site" description="Acyl-ester intermediate" evidence="3">
    <location>
        <position position="248"/>
    </location>
</feature>
<name>A0A9W6YVF0_AMBMO</name>
<evidence type="ECO:0000313" key="6">
    <source>
        <dbReference type="EMBL" id="GMG39014.1"/>
    </source>
</evidence>
<dbReference type="OrthoDB" id="6428749at2759"/>
<dbReference type="AlphaFoldDB" id="A0A9W6YVF0"/>
<feature type="active site" description="Charge relay system" evidence="3">
    <location>
        <position position="149"/>
    </location>
</feature>
<gene>
    <name evidence="6" type="ORF">Amon01_000505800</name>
</gene>
<dbReference type="InterPro" id="IPR036928">
    <property type="entry name" value="AS_sf"/>
</dbReference>
<feature type="active site" description="Charge relay system" evidence="3">
    <location>
        <position position="224"/>
    </location>
</feature>
<accession>A0A9W6YVF0</accession>
<evidence type="ECO:0000313" key="7">
    <source>
        <dbReference type="Proteomes" id="UP001165063"/>
    </source>
</evidence>
<evidence type="ECO:0000256" key="3">
    <source>
        <dbReference type="PIRSR" id="PIRSR001221-1"/>
    </source>
</evidence>
<evidence type="ECO:0000256" key="2">
    <source>
        <dbReference type="ARBA" id="ARBA00022801"/>
    </source>
</evidence>
<sequence>MSTSIFGPYTKTTENPELFKSEYLPKIEAYRKQLADNILDEYKLPEELIPKELGVDVTTIPAKFLNENELKITESSGTELVSKIAKGELTSVEVFKAFAKRATAAHQLTNCAMQLFTDEGLARAKELDEYYAKTGKTVGPLHGLPVSLKEHYNYKGKVTHGGYAALIDAVSEEWCLTVEILLEAGAIFYIRTNEPQCLMHLCSNNNIVGLAKNPNKTDLTTGGSSSGEGALIRMKGSVFGLGSDIGGSIRCPAAFCGVWGLRPSQKRLSMKNVTSSCQGAPESVICVLGPLARSAQDIDLFMSASLQGKPWERDANLIPMPWRNVSVPAAKDLKVAIMFDDGVVKPTPPIIRGLKLAEEKLKAAGVTVVEWKTLGDVEKLVATCGSMYNQDANKGQKAMLAKSGEPVMPLSDVCLSFGCGDNGVSISEQQQLCAIRDNGRNDYQDKMKELGIDYILSPAYVSVAPKQEKVKYWGYTNLWNILDFPNVVFPTGLTCDPELDAPVKDYKPRNDVEKYEYELYDDANEFKGAPISLQLTGRRWFDEEVVKASQVIHEIITA</sequence>
<evidence type="ECO:0000256" key="1">
    <source>
        <dbReference type="ARBA" id="ARBA00009199"/>
    </source>
</evidence>
<reference evidence="6" key="1">
    <citation type="submission" date="2023-04" db="EMBL/GenBank/DDBJ databases">
        <title>Ambrosiozyma monospora NBRC 1965.</title>
        <authorList>
            <person name="Ichikawa N."/>
            <person name="Sato H."/>
            <person name="Tonouchi N."/>
        </authorList>
    </citation>
    <scope>NUCLEOTIDE SEQUENCE</scope>
    <source>
        <strain evidence="6">NBRC 1965</strain>
    </source>
</reference>
<evidence type="ECO:0000256" key="4">
    <source>
        <dbReference type="PIRSR" id="PIRSR001221-2"/>
    </source>
</evidence>
<dbReference type="InterPro" id="IPR023631">
    <property type="entry name" value="Amidase_dom"/>
</dbReference>
<keyword evidence="7" id="KW-1185">Reference proteome</keyword>
<comment type="similarity">
    <text evidence="1">Belongs to the amidase family.</text>
</comment>
<feature type="domain" description="Amidase" evidence="5">
    <location>
        <begin position="93"/>
        <end position="545"/>
    </location>
</feature>
<dbReference type="PIRSF" id="PIRSF001221">
    <property type="entry name" value="Amidase_fungi"/>
    <property type="match status" value="1"/>
</dbReference>
<comment type="caution">
    <text evidence="6">The sequence shown here is derived from an EMBL/GenBank/DDBJ whole genome shotgun (WGS) entry which is preliminary data.</text>
</comment>
<dbReference type="EMBL" id="BSXU01002660">
    <property type="protein sequence ID" value="GMG39014.1"/>
    <property type="molecule type" value="Genomic_DNA"/>
</dbReference>
<dbReference type="PANTHER" id="PTHR46072">
    <property type="entry name" value="AMIDASE-RELATED-RELATED"/>
    <property type="match status" value="1"/>
</dbReference>
<feature type="binding site" evidence="4">
    <location>
        <position position="198"/>
    </location>
    <ligand>
        <name>substrate</name>
    </ligand>
</feature>
<organism evidence="6 7">
    <name type="scientific">Ambrosiozyma monospora</name>
    <name type="common">Yeast</name>
    <name type="synonym">Endomycopsis monosporus</name>
    <dbReference type="NCBI Taxonomy" id="43982"/>
    <lineage>
        <taxon>Eukaryota</taxon>
        <taxon>Fungi</taxon>
        <taxon>Dikarya</taxon>
        <taxon>Ascomycota</taxon>
        <taxon>Saccharomycotina</taxon>
        <taxon>Pichiomycetes</taxon>
        <taxon>Pichiales</taxon>
        <taxon>Pichiaceae</taxon>
        <taxon>Ambrosiozyma</taxon>
    </lineage>
</organism>
<keyword evidence="2" id="KW-0378">Hydrolase</keyword>
<dbReference type="Gene3D" id="3.90.1300.10">
    <property type="entry name" value="Amidase signature (AS) domain"/>
    <property type="match status" value="1"/>
</dbReference>
<dbReference type="GO" id="GO:0016787">
    <property type="term" value="F:hydrolase activity"/>
    <property type="evidence" value="ECO:0007669"/>
    <property type="project" value="UniProtKB-KW"/>
</dbReference>
<evidence type="ECO:0000259" key="5">
    <source>
        <dbReference type="Pfam" id="PF01425"/>
    </source>
</evidence>
<dbReference type="SUPFAM" id="SSF75304">
    <property type="entry name" value="Amidase signature (AS) enzymes"/>
    <property type="match status" value="1"/>
</dbReference>
<feature type="binding site" evidence="4">
    <location>
        <position position="224"/>
    </location>
    <ligand>
        <name>substrate</name>
    </ligand>
</feature>
<proteinExistence type="inferred from homology"/>
<dbReference type="Proteomes" id="UP001165063">
    <property type="component" value="Unassembled WGS sequence"/>
</dbReference>